<name>A0A8J8NXR7_HALGN</name>
<reference evidence="1" key="1">
    <citation type="submission" date="2019-06" db="EMBL/GenBank/DDBJ databases">
        <authorList>
            <person name="Zheng W."/>
        </authorList>
    </citation>
    <scope>NUCLEOTIDE SEQUENCE</scope>
    <source>
        <strain evidence="1">QDHG01</strain>
    </source>
</reference>
<organism evidence="1 2">
    <name type="scientific">Halteria grandinella</name>
    <dbReference type="NCBI Taxonomy" id="5974"/>
    <lineage>
        <taxon>Eukaryota</taxon>
        <taxon>Sar</taxon>
        <taxon>Alveolata</taxon>
        <taxon>Ciliophora</taxon>
        <taxon>Intramacronucleata</taxon>
        <taxon>Spirotrichea</taxon>
        <taxon>Stichotrichia</taxon>
        <taxon>Sporadotrichida</taxon>
        <taxon>Halteriidae</taxon>
        <taxon>Halteria</taxon>
    </lineage>
</organism>
<dbReference type="AlphaFoldDB" id="A0A8J8NXR7"/>
<keyword evidence="2" id="KW-1185">Reference proteome</keyword>
<proteinExistence type="predicted"/>
<dbReference type="Proteomes" id="UP000785679">
    <property type="component" value="Unassembled WGS sequence"/>
</dbReference>
<protein>
    <submittedName>
        <fullName evidence="1">Uncharacterized protein</fullName>
    </submittedName>
</protein>
<accession>A0A8J8NXR7</accession>
<gene>
    <name evidence="1" type="ORF">FGO68_gene16059</name>
</gene>
<evidence type="ECO:0000313" key="1">
    <source>
        <dbReference type="EMBL" id="TNV82210.1"/>
    </source>
</evidence>
<sequence>MGRDLIQTGYAQRRSTNFTQKNRGLSFQTHVTPRYSRPFQKMGKHLRQFSITRKNYYKGSNPGSLLSEILCKDRFQRQLKQLKLKLAQSNKDFGKDAFTSQNRKCVSKSSTIHSFQNHTITGCF</sequence>
<dbReference type="EMBL" id="RRYP01005237">
    <property type="protein sequence ID" value="TNV82210.1"/>
    <property type="molecule type" value="Genomic_DNA"/>
</dbReference>
<comment type="caution">
    <text evidence="1">The sequence shown here is derived from an EMBL/GenBank/DDBJ whole genome shotgun (WGS) entry which is preliminary data.</text>
</comment>
<evidence type="ECO:0000313" key="2">
    <source>
        <dbReference type="Proteomes" id="UP000785679"/>
    </source>
</evidence>